<evidence type="ECO:0000313" key="2">
    <source>
        <dbReference type="Proteomes" id="UP000307440"/>
    </source>
</evidence>
<organism evidence="1 2">
    <name type="scientific">Coprinopsis marcescibilis</name>
    <name type="common">Agaric fungus</name>
    <name type="synonym">Psathyrella marcescibilis</name>
    <dbReference type="NCBI Taxonomy" id="230819"/>
    <lineage>
        <taxon>Eukaryota</taxon>
        <taxon>Fungi</taxon>
        <taxon>Dikarya</taxon>
        <taxon>Basidiomycota</taxon>
        <taxon>Agaricomycotina</taxon>
        <taxon>Agaricomycetes</taxon>
        <taxon>Agaricomycetidae</taxon>
        <taxon>Agaricales</taxon>
        <taxon>Agaricineae</taxon>
        <taxon>Psathyrellaceae</taxon>
        <taxon>Coprinopsis</taxon>
    </lineage>
</organism>
<gene>
    <name evidence="1" type="ORF">FA15DRAFT_373718</name>
</gene>
<protein>
    <submittedName>
        <fullName evidence="1">Uncharacterized protein</fullName>
    </submittedName>
</protein>
<dbReference type="Proteomes" id="UP000307440">
    <property type="component" value="Unassembled WGS sequence"/>
</dbReference>
<name>A0A5C3KYA4_COPMA</name>
<evidence type="ECO:0000313" key="1">
    <source>
        <dbReference type="EMBL" id="TFK25150.1"/>
    </source>
</evidence>
<accession>A0A5C3KYA4</accession>
<dbReference type="AlphaFoldDB" id="A0A5C3KYA4"/>
<sequence>MQRLNSRFVQSICRVTLLCGKKNSDNAQDAHNSVPKMWIDPRRVKVNAPHEARYPGGRCVSCLVRCCFKGTDDPIEHLLSRRCLDEFHMDKNMPLRHLPSTELFQRLCRSCVALQHRPSMLMTVTRELRVNVNFVVPPRASYRCSRHSTLHPNLVLG</sequence>
<reference evidence="1 2" key="1">
    <citation type="journal article" date="2019" name="Nat. Ecol. Evol.">
        <title>Megaphylogeny resolves global patterns of mushroom evolution.</title>
        <authorList>
            <person name="Varga T."/>
            <person name="Krizsan K."/>
            <person name="Foldi C."/>
            <person name="Dima B."/>
            <person name="Sanchez-Garcia M."/>
            <person name="Sanchez-Ramirez S."/>
            <person name="Szollosi G.J."/>
            <person name="Szarkandi J.G."/>
            <person name="Papp V."/>
            <person name="Albert L."/>
            <person name="Andreopoulos W."/>
            <person name="Angelini C."/>
            <person name="Antonin V."/>
            <person name="Barry K.W."/>
            <person name="Bougher N.L."/>
            <person name="Buchanan P."/>
            <person name="Buyck B."/>
            <person name="Bense V."/>
            <person name="Catcheside P."/>
            <person name="Chovatia M."/>
            <person name="Cooper J."/>
            <person name="Damon W."/>
            <person name="Desjardin D."/>
            <person name="Finy P."/>
            <person name="Geml J."/>
            <person name="Haridas S."/>
            <person name="Hughes K."/>
            <person name="Justo A."/>
            <person name="Karasinski D."/>
            <person name="Kautmanova I."/>
            <person name="Kiss B."/>
            <person name="Kocsube S."/>
            <person name="Kotiranta H."/>
            <person name="LaButti K.M."/>
            <person name="Lechner B.E."/>
            <person name="Liimatainen K."/>
            <person name="Lipzen A."/>
            <person name="Lukacs Z."/>
            <person name="Mihaltcheva S."/>
            <person name="Morgado L.N."/>
            <person name="Niskanen T."/>
            <person name="Noordeloos M.E."/>
            <person name="Ohm R.A."/>
            <person name="Ortiz-Santana B."/>
            <person name="Ovrebo C."/>
            <person name="Racz N."/>
            <person name="Riley R."/>
            <person name="Savchenko A."/>
            <person name="Shiryaev A."/>
            <person name="Soop K."/>
            <person name="Spirin V."/>
            <person name="Szebenyi C."/>
            <person name="Tomsovsky M."/>
            <person name="Tulloss R.E."/>
            <person name="Uehling J."/>
            <person name="Grigoriev I.V."/>
            <person name="Vagvolgyi C."/>
            <person name="Papp T."/>
            <person name="Martin F.M."/>
            <person name="Miettinen O."/>
            <person name="Hibbett D.S."/>
            <person name="Nagy L.G."/>
        </authorList>
    </citation>
    <scope>NUCLEOTIDE SEQUENCE [LARGE SCALE GENOMIC DNA]</scope>
    <source>
        <strain evidence="1 2">CBS 121175</strain>
    </source>
</reference>
<dbReference type="EMBL" id="ML210190">
    <property type="protein sequence ID" value="TFK25150.1"/>
    <property type="molecule type" value="Genomic_DNA"/>
</dbReference>
<proteinExistence type="predicted"/>
<keyword evidence="2" id="KW-1185">Reference proteome</keyword>